<name>A0A8X6K172_9ARAC</name>
<keyword evidence="3" id="KW-1185">Reference proteome</keyword>
<dbReference type="OrthoDB" id="6435432at2759"/>
<reference evidence="2" key="1">
    <citation type="submission" date="2020-08" db="EMBL/GenBank/DDBJ databases">
        <title>Multicomponent nature underlies the extraordinary mechanical properties of spider dragline silk.</title>
        <authorList>
            <person name="Kono N."/>
            <person name="Nakamura H."/>
            <person name="Mori M."/>
            <person name="Yoshida Y."/>
            <person name="Ohtoshi R."/>
            <person name="Malay A.D."/>
            <person name="Moran D.A.P."/>
            <person name="Tomita M."/>
            <person name="Numata K."/>
            <person name="Arakawa K."/>
        </authorList>
    </citation>
    <scope>NUCLEOTIDE SEQUENCE</scope>
</reference>
<evidence type="ECO:0000313" key="3">
    <source>
        <dbReference type="Proteomes" id="UP000886998"/>
    </source>
</evidence>
<gene>
    <name evidence="2" type="ORF">TNIN_370901</name>
</gene>
<proteinExistence type="predicted"/>
<organism evidence="2 3">
    <name type="scientific">Trichonephila inaurata madagascariensis</name>
    <dbReference type="NCBI Taxonomy" id="2747483"/>
    <lineage>
        <taxon>Eukaryota</taxon>
        <taxon>Metazoa</taxon>
        <taxon>Ecdysozoa</taxon>
        <taxon>Arthropoda</taxon>
        <taxon>Chelicerata</taxon>
        <taxon>Arachnida</taxon>
        <taxon>Araneae</taxon>
        <taxon>Araneomorphae</taxon>
        <taxon>Entelegynae</taxon>
        <taxon>Araneoidea</taxon>
        <taxon>Nephilidae</taxon>
        <taxon>Trichonephila</taxon>
        <taxon>Trichonephila inaurata</taxon>
    </lineage>
</organism>
<feature type="region of interest" description="Disordered" evidence="1">
    <location>
        <begin position="117"/>
        <end position="159"/>
    </location>
</feature>
<dbReference type="Proteomes" id="UP000886998">
    <property type="component" value="Unassembled WGS sequence"/>
</dbReference>
<accession>A0A8X6K172</accession>
<sequence>MKGQPSRSPPTRRKLFIIREISKRIEESLQEQFVFSPFRSEINISQRVRFWKTEHAQCKTHLEDMAENELFYHRHKLQIKEYRIQRRKSLPASAHSWARWPKVKVLVAALENPATPEVNHCSASERLKERHLKDDQQSDSSEEDPDPPKICLERPPVHS</sequence>
<comment type="caution">
    <text evidence="2">The sequence shown here is derived from an EMBL/GenBank/DDBJ whole genome shotgun (WGS) entry which is preliminary data.</text>
</comment>
<evidence type="ECO:0000256" key="1">
    <source>
        <dbReference type="SAM" id="MobiDB-lite"/>
    </source>
</evidence>
<evidence type="ECO:0000313" key="2">
    <source>
        <dbReference type="EMBL" id="GFS53886.1"/>
    </source>
</evidence>
<dbReference type="AlphaFoldDB" id="A0A8X6K172"/>
<protein>
    <submittedName>
        <fullName evidence="2">Uncharacterized protein</fullName>
    </submittedName>
</protein>
<feature type="compositionally biased region" description="Basic and acidic residues" evidence="1">
    <location>
        <begin position="123"/>
        <end position="136"/>
    </location>
</feature>
<dbReference type="EMBL" id="BMAV01026842">
    <property type="protein sequence ID" value="GFS53886.1"/>
    <property type="molecule type" value="Genomic_DNA"/>
</dbReference>